<evidence type="ECO:0000313" key="2">
    <source>
        <dbReference type="EMBL" id="KAJ7707085.1"/>
    </source>
</evidence>
<keyword evidence="4" id="KW-1185">Reference proteome</keyword>
<reference evidence="3" key="1">
    <citation type="submission" date="2023-03" db="EMBL/GenBank/DDBJ databases">
        <title>Massive genome expansion in bonnet fungi (Mycena s.s.) driven by repeated elements and novel gene families across ecological guilds.</title>
        <authorList>
            <consortium name="Lawrence Berkeley National Laboratory"/>
            <person name="Harder C.B."/>
            <person name="Miyauchi S."/>
            <person name="Viragh M."/>
            <person name="Kuo A."/>
            <person name="Thoen E."/>
            <person name="Andreopoulos B."/>
            <person name="Lu D."/>
            <person name="Skrede I."/>
            <person name="Drula E."/>
            <person name="Henrissat B."/>
            <person name="Morin E."/>
            <person name="Kohler A."/>
            <person name="Barry K."/>
            <person name="LaButti K."/>
            <person name="Morin E."/>
            <person name="Salamov A."/>
            <person name="Lipzen A."/>
            <person name="Mereny Z."/>
            <person name="Hegedus B."/>
            <person name="Baldrian P."/>
            <person name="Stursova M."/>
            <person name="Weitz H."/>
            <person name="Taylor A."/>
            <person name="Grigoriev I.V."/>
            <person name="Nagy L.G."/>
            <person name="Martin F."/>
            <person name="Kauserud H."/>
        </authorList>
    </citation>
    <scope>NUCLEOTIDE SEQUENCE</scope>
    <source>
        <strain evidence="3">CBHHK182m</strain>
    </source>
</reference>
<feature type="region of interest" description="Disordered" evidence="1">
    <location>
        <begin position="362"/>
        <end position="383"/>
    </location>
</feature>
<dbReference type="AlphaFoldDB" id="A0AAD7MFM2"/>
<comment type="caution">
    <text evidence="3">The sequence shown here is derived from an EMBL/GenBank/DDBJ whole genome shotgun (WGS) entry which is preliminary data.</text>
</comment>
<feature type="compositionally biased region" description="Pro residues" evidence="1">
    <location>
        <begin position="254"/>
        <end position="276"/>
    </location>
</feature>
<evidence type="ECO:0000256" key="1">
    <source>
        <dbReference type="SAM" id="MobiDB-lite"/>
    </source>
</evidence>
<dbReference type="EMBL" id="JARKIB010000307">
    <property type="protein sequence ID" value="KAJ7715474.1"/>
    <property type="molecule type" value="Genomic_DNA"/>
</dbReference>
<dbReference type="Proteomes" id="UP001215598">
    <property type="component" value="Unassembled WGS sequence"/>
</dbReference>
<evidence type="ECO:0000313" key="3">
    <source>
        <dbReference type="EMBL" id="KAJ7715474.1"/>
    </source>
</evidence>
<feature type="region of interest" description="Disordered" evidence="1">
    <location>
        <begin position="242"/>
        <end position="284"/>
    </location>
</feature>
<proteinExistence type="predicted"/>
<dbReference type="EMBL" id="JARKIB010000448">
    <property type="protein sequence ID" value="KAJ7707085.1"/>
    <property type="molecule type" value="Genomic_DNA"/>
</dbReference>
<organism evidence="3 4">
    <name type="scientific">Mycena metata</name>
    <dbReference type="NCBI Taxonomy" id="1033252"/>
    <lineage>
        <taxon>Eukaryota</taxon>
        <taxon>Fungi</taxon>
        <taxon>Dikarya</taxon>
        <taxon>Basidiomycota</taxon>
        <taxon>Agaricomycotina</taxon>
        <taxon>Agaricomycetes</taxon>
        <taxon>Agaricomycetidae</taxon>
        <taxon>Agaricales</taxon>
        <taxon>Marasmiineae</taxon>
        <taxon>Mycenaceae</taxon>
        <taxon>Mycena</taxon>
    </lineage>
</organism>
<sequence length="404" mass="44587">MSTSTVLPDATADLPEDMEGFEQDVRAYLGRKLRRREASKAYNDRNRDVRNHKKQERMAILRASRVGEPSSLAAERQVAAREAARVYRENNREALALKERRRRRISARTKRLAAHAFSAIKTSLSLMTAILSSTPISISTVNIPATLQSPSPVGGDLEKGEHFANTTYLEYFVDEVSFSYDVASFAQARQNNNTYSDLLFADMQEQFAAQTSSVTAGPPSPAPGSVPLPVYFIDSRTPSPILHPTVPDTTAFPTPSPIPSRPPSPAASGSPSPPPYNNTATTGVHPQPVYAVRVGREGEVFRNFRAAWTRYLALDRQGETVALVVANSVVRALAWIENAPLAEEREILYREIVQEAIASYRAEDPDSSLDDSEAFSSPDEARSTAELVAELDAREARAHWRRMS</sequence>
<name>A0AAD7MFM2_9AGAR</name>
<accession>A0AAD7MFM2</accession>
<evidence type="ECO:0000313" key="4">
    <source>
        <dbReference type="Proteomes" id="UP001215598"/>
    </source>
</evidence>
<gene>
    <name evidence="3" type="ORF">B0H16DRAFT_1741916</name>
    <name evidence="2" type="ORF">B0H16DRAFT_1746648</name>
</gene>
<protein>
    <submittedName>
        <fullName evidence="3">Uncharacterized protein</fullName>
    </submittedName>
</protein>